<dbReference type="AlphaFoldDB" id="A0A1N7KKC1"/>
<protein>
    <submittedName>
        <fullName evidence="1">Fe-S-cluster containining protein</fullName>
    </submittedName>
</protein>
<accession>A0A1N7KKC1</accession>
<name>A0A1N7KKC1_9BACT</name>
<keyword evidence="2" id="KW-1185">Reference proteome</keyword>
<dbReference type="OrthoDB" id="9806610at2"/>
<dbReference type="STRING" id="529505.SAMN05421761_102154"/>
<evidence type="ECO:0000313" key="1">
    <source>
        <dbReference type="EMBL" id="SIS62062.1"/>
    </source>
</evidence>
<evidence type="ECO:0000313" key="2">
    <source>
        <dbReference type="Proteomes" id="UP000186026"/>
    </source>
</evidence>
<dbReference type="RefSeq" id="WP_076498410.1">
    <property type="nucleotide sequence ID" value="NZ_FTOP01000002.1"/>
</dbReference>
<sequence>MNLREKSLEVRKVFEDLDVEIKAFMQASQLSCIAGCGACCANPNVHASVLEFLPLAFDLYEKGKADKALELLGEVGEDANCIIYKSFSVDSKSGFCSDYANRGMICRLFGSAARRNKEGKKELITCKIIKEQKSEAYHQTAAAIKEGAAVPSSGDFYSQLYNIDFQLTKEQFPINIAIRKAIETVLTYMFYTENNEPEGIDNF</sequence>
<dbReference type="Proteomes" id="UP000186026">
    <property type="component" value="Unassembled WGS sequence"/>
</dbReference>
<organism evidence="1 2">
    <name type="scientific">Belliella pelovolcani</name>
    <dbReference type="NCBI Taxonomy" id="529505"/>
    <lineage>
        <taxon>Bacteria</taxon>
        <taxon>Pseudomonadati</taxon>
        <taxon>Bacteroidota</taxon>
        <taxon>Cytophagia</taxon>
        <taxon>Cytophagales</taxon>
        <taxon>Cyclobacteriaceae</taxon>
        <taxon>Belliella</taxon>
    </lineage>
</organism>
<gene>
    <name evidence="1" type="ORF">SAMN05421761_102154</name>
</gene>
<dbReference type="InterPro" id="IPR005358">
    <property type="entry name" value="Puta_zinc/iron-chelating_dom"/>
</dbReference>
<dbReference type="EMBL" id="FTOP01000002">
    <property type="protein sequence ID" value="SIS62062.1"/>
    <property type="molecule type" value="Genomic_DNA"/>
</dbReference>
<dbReference type="Pfam" id="PF03692">
    <property type="entry name" value="CxxCxxCC"/>
    <property type="match status" value="1"/>
</dbReference>
<reference evidence="2" key="1">
    <citation type="submission" date="2017-01" db="EMBL/GenBank/DDBJ databases">
        <authorList>
            <person name="Varghese N."/>
            <person name="Submissions S."/>
        </authorList>
    </citation>
    <scope>NUCLEOTIDE SEQUENCE [LARGE SCALE GENOMIC DNA]</scope>
    <source>
        <strain evidence="2">DSM 46698</strain>
    </source>
</reference>
<proteinExistence type="predicted"/>